<proteinExistence type="predicted"/>
<comment type="caution">
    <text evidence="1">The sequence shown here is derived from an EMBL/GenBank/DDBJ whole genome shotgun (WGS) entry which is preliminary data.</text>
</comment>
<evidence type="ECO:0000313" key="1">
    <source>
        <dbReference type="EMBL" id="GAH56826.1"/>
    </source>
</evidence>
<organism evidence="1">
    <name type="scientific">marine sediment metagenome</name>
    <dbReference type="NCBI Taxonomy" id="412755"/>
    <lineage>
        <taxon>unclassified sequences</taxon>
        <taxon>metagenomes</taxon>
        <taxon>ecological metagenomes</taxon>
    </lineage>
</organism>
<feature type="non-terminal residue" evidence="1">
    <location>
        <position position="34"/>
    </location>
</feature>
<dbReference type="AlphaFoldDB" id="X1GFY9"/>
<protein>
    <submittedName>
        <fullName evidence="1">Uncharacterized protein</fullName>
    </submittedName>
</protein>
<reference evidence="1" key="1">
    <citation type="journal article" date="2014" name="Front. Microbiol.">
        <title>High frequency of phylogenetically diverse reductive dehalogenase-homologous genes in deep subseafloor sedimentary metagenomes.</title>
        <authorList>
            <person name="Kawai M."/>
            <person name="Futagami T."/>
            <person name="Toyoda A."/>
            <person name="Takaki Y."/>
            <person name="Nishi S."/>
            <person name="Hori S."/>
            <person name="Arai W."/>
            <person name="Tsubouchi T."/>
            <person name="Morono Y."/>
            <person name="Uchiyama I."/>
            <person name="Ito T."/>
            <person name="Fujiyama A."/>
            <person name="Inagaki F."/>
            <person name="Takami H."/>
        </authorList>
    </citation>
    <scope>NUCLEOTIDE SEQUENCE</scope>
    <source>
        <strain evidence="1">Expedition CK06-06</strain>
    </source>
</reference>
<name>X1GFY9_9ZZZZ</name>
<sequence length="34" mass="3764">MESIDLGKLNTILKGQKGEQDLITALRRVCAEYG</sequence>
<gene>
    <name evidence="1" type="ORF">S03H2_40461</name>
</gene>
<dbReference type="EMBL" id="BARU01025087">
    <property type="protein sequence ID" value="GAH56826.1"/>
    <property type="molecule type" value="Genomic_DNA"/>
</dbReference>
<accession>X1GFY9</accession>